<feature type="signal peptide" evidence="2">
    <location>
        <begin position="1"/>
        <end position="26"/>
    </location>
</feature>
<organism evidence="3 4">
    <name type="scientific">Lasiosphaeria miniovina</name>
    <dbReference type="NCBI Taxonomy" id="1954250"/>
    <lineage>
        <taxon>Eukaryota</taxon>
        <taxon>Fungi</taxon>
        <taxon>Dikarya</taxon>
        <taxon>Ascomycota</taxon>
        <taxon>Pezizomycotina</taxon>
        <taxon>Sordariomycetes</taxon>
        <taxon>Sordariomycetidae</taxon>
        <taxon>Sordariales</taxon>
        <taxon>Lasiosphaeriaceae</taxon>
        <taxon>Lasiosphaeria</taxon>
    </lineage>
</organism>
<comment type="caution">
    <text evidence="3">The sequence shown here is derived from an EMBL/GenBank/DDBJ whole genome shotgun (WGS) entry which is preliminary data.</text>
</comment>
<evidence type="ECO:0000313" key="3">
    <source>
        <dbReference type="EMBL" id="KAK0706242.1"/>
    </source>
</evidence>
<dbReference type="Proteomes" id="UP001172101">
    <property type="component" value="Unassembled WGS sequence"/>
</dbReference>
<keyword evidence="2" id="KW-0732">Signal</keyword>
<feature type="region of interest" description="Disordered" evidence="1">
    <location>
        <begin position="39"/>
        <end position="90"/>
    </location>
</feature>
<reference evidence="3" key="1">
    <citation type="submission" date="2023-06" db="EMBL/GenBank/DDBJ databases">
        <title>Genome-scale phylogeny and comparative genomics of the fungal order Sordariales.</title>
        <authorList>
            <consortium name="Lawrence Berkeley National Laboratory"/>
            <person name="Hensen N."/>
            <person name="Bonometti L."/>
            <person name="Westerberg I."/>
            <person name="Brannstrom I.O."/>
            <person name="Guillou S."/>
            <person name="Cros-Aarteil S."/>
            <person name="Calhoun S."/>
            <person name="Haridas S."/>
            <person name="Kuo A."/>
            <person name="Mondo S."/>
            <person name="Pangilinan J."/>
            <person name="Riley R."/>
            <person name="LaButti K."/>
            <person name="Andreopoulos B."/>
            <person name="Lipzen A."/>
            <person name="Chen C."/>
            <person name="Yanf M."/>
            <person name="Daum C."/>
            <person name="Ng V."/>
            <person name="Clum A."/>
            <person name="Steindorff A."/>
            <person name="Ohm R."/>
            <person name="Martin F."/>
            <person name="Silar P."/>
            <person name="Natvig D."/>
            <person name="Lalanne C."/>
            <person name="Gautier V."/>
            <person name="Ament-velasquez S.L."/>
            <person name="Kruys A."/>
            <person name="Hutchinson M.I."/>
            <person name="Powell A.J."/>
            <person name="Barry K."/>
            <person name="Miller A.N."/>
            <person name="Grigoriev I.V."/>
            <person name="Debuchy R."/>
            <person name="Gladieux P."/>
            <person name="Thoren M.H."/>
            <person name="Johannesson H."/>
        </authorList>
    </citation>
    <scope>NUCLEOTIDE SEQUENCE</scope>
    <source>
        <strain evidence="3">SMH2392-1A</strain>
    </source>
</reference>
<sequence length="220" mass="24728">MGQSPGFKASFKVIVMVLVCHVSLLASQNCFGYQEPTAQLDARSERRARNREPGENLEKTGSNDSRPEFDVLKEGKTGAPNEPGAPQTLNTPLIVDVGLKRREDDDLFEDLMKYQSKEDIMQCFRVIPTIEGMREKSLGKMEVFAPREGLLSVVFQGELANSRGLNMRNCAEYSWACVEDEDVDRKTTPYRPGDLFMDEDPLKLKQAMGSQAGWLPLYVN</sequence>
<proteinExistence type="predicted"/>
<gene>
    <name evidence="3" type="ORF">B0T26DRAFT_755766</name>
</gene>
<protein>
    <submittedName>
        <fullName evidence="3">Uncharacterized protein</fullName>
    </submittedName>
</protein>
<feature type="compositionally biased region" description="Basic and acidic residues" evidence="1">
    <location>
        <begin position="42"/>
        <end position="58"/>
    </location>
</feature>
<name>A0AA39ZZ00_9PEZI</name>
<evidence type="ECO:0000313" key="4">
    <source>
        <dbReference type="Proteomes" id="UP001172101"/>
    </source>
</evidence>
<dbReference type="GeneID" id="85329274"/>
<feature type="chain" id="PRO_5041466753" evidence="2">
    <location>
        <begin position="27"/>
        <end position="220"/>
    </location>
</feature>
<keyword evidence="4" id="KW-1185">Reference proteome</keyword>
<accession>A0AA39ZZ00</accession>
<dbReference type="EMBL" id="JAUIRO010000007">
    <property type="protein sequence ID" value="KAK0706242.1"/>
    <property type="molecule type" value="Genomic_DNA"/>
</dbReference>
<dbReference type="RefSeq" id="XP_060291336.1">
    <property type="nucleotide sequence ID" value="XM_060446004.1"/>
</dbReference>
<evidence type="ECO:0000256" key="1">
    <source>
        <dbReference type="SAM" id="MobiDB-lite"/>
    </source>
</evidence>
<dbReference type="AlphaFoldDB" id="A0AA39ZZ00"/>
<evidence type="ECO:0000256" key="2">
    <source>
        <dbReference type="SAM" id="SignalP"/>
    </source>
</evidence>
<feature type="compositionally biased region" description="Basic and acidic residues" evidence="1">
    <location>
        <begin position="65"/>
        <end position="76"/>
    </location>
</feature>